<dbReference type="Gene3D" id="2.60.40.10">
    <property type="entry name" value="Immunoglobulins"/>
    <property type="match status" value="1"/>
</dbReference>
<dbReference type="STRING" id="229203.SAMN05444338_102247"/>
<evidence type="ECO:0000259" key="3">
    <source>
        <dbReference type="PROSITE" id="PS50093"/>
    </source>
</evidence>
<protein>
    <submittedName>
        <fullName evidence="4">Carbohydrate binding domain-containing protein</fullName>
    </submittedName>
</protein>
<dbReference type="Pfam" id="PF02018">
    <property type="entry name" value="CBM_4_9"/>
    <property type="match status" value="1"/>
</dbReference>
<dbReference type="Gene3D" id="2.60.120.260">
    <property type="entry name" value="Galactose-binding domain-like"/>
    <property type="match status" value="3"/>
</dbReference>
<dbReference type="InterPro" id="IPR003305">
    <property type="entry name" value="CenC_carb-bd"/>
</dbReference>
<name>A0A1H2T2Q0_9FLAO</name>
<dbReference type="Proteomes" id="UP000198569">
    <property type="component" value="Unassembled WGS sequence"/>
</dbReference>
<evidence type="ECO:0000313" key="4">
    <source>
        <dbReference type="EMBL" id="SDW38223.1"/>
    </source>
</evidence>
<keyword evidence="5" id="KW-1185">Reference proteome</keyword>
<reference evidence="5" key="1">
    <citation type="submission" date="2016-10" db="EMBL/GenBank/DDBJ databases">
        <authorList>
            <person name="Varghese N."/>
            <person name="Submissions S."/>
        </authorList>
    </citation>
    <scope>NUCLEOTIDE SEQUENCE [LARGE SCALE GENOMIC DNA]</scope>
    <source>
        <strain evidence="5">DSM 15718</strain>
    </source>
</reference>
<organism evidence="4 5">
    <name type="scientific">Flavobacterium degerlachei</name>
    <dbReference type="NCBI Taxonomy" id="229203"/>
    <lineage>
        <taxon>Bacteria</taxon>
        <taxon>Pseudomonadati</taxon>
        <taxon>Bacteroidota</taxon>
        <taxon>Flavobacteriia</taxon>
        <taxon>Flavobacteriales</taxon>
        <taxon>Flavobacteriaceae</taxon>
        <taxon>Flavobacterium</taxon>
    </lineage>
</organism>
<keyword evidence="1" id="KW-0378">Hydrolase</keyword>
<dbReference type="SUPFAM" id="SSF49785">
    <property type="entry name" value="Galactose-binding domain-like"/>
    <property type="match status" value="2"/>
</dbReference>
<feature type="chain" id="PRO_5011725088" evidence="2">
    <location>
        <begin position="23"/>
        <end position="624"/>
    </location>
</feature>
<keyword evidence="2" id="KW-0732">Signal</keyword>
<dbReference type="SMART" id="SM00089">
    <property type="entry name" value="PKD"/>
    <property type="match status" value="1"/>
</dbReference>
<accession>A0A1H2T2Q0</accession>
<feature type="signal peptide" evidence="2">
    <location>
        <begin position="1"/>
        <end position="22"/>
    </location>
</feature>
<dbReference type="InterPro" id="IPR022409">
    <property type="entry name" value="PKD/Chitinase_dom"/>
</dbReference>
<dbReference type="EMBL" id="FNMV01000002">
    <property type="protein sequence ID" value="SDW38223.1"/>
    <property type="molecule type" value="Genomic_DNA"/>
</dbReference>
<dbReference type="PROSITE" id="PS50093">
    <property type="entry name" value="PKD"/>
    <property type="match status" value="1"/>
</dbReference>
<dbReference type="SUPFAM" id="SSF49299">
    <property type="entry name" value="PKD domain"/>
    <property type="match status" value="1"/>
</dbReference>
<dbReference type="OrthoDB" id="7443339at2"/>
<dbReference type="InterPro" id="IPR013783">
    <property type="entry name" value="Ig-like_fold"/>
</dbReference>
<dbReference type="Pfam" id="PF18911">
    <property type="entry name" value="PKD_4"/>
    <property type="match status" value="1"/>
</dbReference>
<dbReference type="InterPro" id="IPR008979">
    <property type="entry name" value="Galactose-bd-like_sf"/>
</dbReference>
<dbReference type="CDD" id="cd00146">
    <property type="entry name" value="PKD"/>
    <property type="match status" value="1"/>
</dbReference>
<dbReference type="InterPro" id="IPR035986">
    <property type="entry name" value="PKD_dom_sf"/>
</dbReference>
<feature type="domain" description="PKD" evidence="3">
    <location>
        <begin position="59"/>
        <end position="110"/>
    </location>
</feature>
<proteinExistence type="predicted"/>
<gene>
    <name evidence="4" type="ORF">SAMN05444338_102247</name>
</gene>
<dbReference type="RefSeq" id="WP_139262262.1">
    <property type="nucleotide sequence ID" value="NZ_FNMV01000002.1"/>
</dbReference>
<evidence type="ECO:0000256" key="1">
    <source>
        <dbReference type="ARBA" id="ARBA00022801"/>
    </source>
</evidence>
<sequence length="624" mass="66614">MKQFLKKAMTFITILVVSLSFNGCENDDCNMPEIFAGFSHTINANTVTFINTSTEVRYYDWNFGDGTTSTEINPVKTYANGTYTVRLKITNVAGESAVYEDIIIISGASVGSACTTETAESMLAASLNVTFKTDQTANIIKDGANFSWSDNPKSDAGINLSCKVGKVTKTGTNPWDNVQISLDAKLDFTTKSGLKLKVFSIVPGYKVLVKLEDKANPGTNTELEITTTKTNEWEELSFPFAGTQSGKYDKIVLIFDLATKNTNSYYFDDLTLYGTGSGTPTGTACTTEAVESMAAASLNITFKTDQTPNVINDGANFSWVANPKSDTGINTSCKVGKIVKLGNNPWDNNQINLNAKLDFNTNSGLKIKVYSAKAGFKVRIKLEEKANAGNNTELEVTTTKTNEWEELTFPFASTNSGKFDKIVLFFDLNANNKDTYYFDDLALYGTGSGTGSGTGGGTGTPGTATGDIAVNGGFEDGNLDGWAVYKNGGIIIADNTTSKTGTWSAKLYASPDGKNPTLKQERKGAGGIKVGDKVKITFDYKGALTGESGTYSLQSFVEAANGVNQVVNMSVNPTSTWQNYTITYTVAAGDVSGGITTEFVAICGGVAGCSSTLYLDNVSVVINP</sequence>
<evidence type="ECO:0000313" key="5">
    <source>
        <dbReference type="Proteomes" id="UP000198569"/>
    </source>
</evidence>
<evidence type="ECO:0000256" key="2">
    <source>
        <dbReference type="SAM" id="SignalP"/>
    </source>
</evidence>
<dbReference type="GO" id="GO:0016798">
    <property type="term" value="F:hydrolase activity, acting on glycosyl bonds"/>
    <property type="evidence" value="ECO:0007669"/>
    <property type="project" value="InterPro"/>
</dbReference>
<dbReference type="InterPro" id="IPR000601">
    <property type="entry name" value="PKD_dom"/>
</dbReference>
<dbReference type="AlphaFoldDB" id="A0A1H2T2Q0"/>